<organism evidence="6 7">
    <name type="scientific">Methylohalomonas lacus</name>
    <dbReference type="NCBI Taxonomy" id="398773"/>
    <lineage>
        <taxon>Bacteria</taxon>
        <taxon>Pseudomonadati</taxon>
        <taxon>Pseudomonadota</taxon>
        <taxon>Gammaproteobacteria</taxon>
        <taxon>Methylohalomonadales</taxon>
        <taxon>Methylohalomonadaceae</taxon>
        <taxon>Methylohalomonas</taxon>
    </lineage>
</organism>
<evidence type="ECO:0000313" key="6">
    <source>
        <dbReference type="EMBL" id="MCS3902886.1"/>
    </source>
</evidence>
<dbReference type="RefSeq" id="WP_259054488.1">
    <property type="nucleotide sequence ID" value="NZ_JANUCT010000005.1"/>
</dbReference>
<dbReference type="GO" id="GO:0019286">
    <property type="term" value="P:glycine betaine biosynthetic process from glycine"/>
    <property type="evidence" value="ECO:0007669"/>
    <property type="project" value="UniProtKB-ARBA"/>
</dbReference>
<gene>
    <name evidence="6" type="ORF">J2T55_000894</name>
</gene>
<dbReference type="InterPro" id="IPR013216">
    <property type="entry name" value="Methyltransf_11"/>
</dbReference>
<dbReference type="EMBL" id="JANUCT010000005">
    <property type="protein sequence ID" value="MCS3902886.1"/>
    <property type="molecule type" value="Genomic_DNA"/>
</dbReference>
<keyword evidence="3" id="KW-0949">S-adenosyl-L-methionine</keyword>
<dbReference type="PANTHER" id="PTHR44068:SF11">
    <property type="entry name" value="GERANYL DIPHOSPHATE 2-C-METHYLTRANSFERASE"/>
    <property type="match status" value="1"/>
</dbReference>
<evidence type="ECO:0000256" key="4">
    <source>
        <dbReference type="ARBA" id="ARBA00060542"/>
    </source>
</evidence>
<reference evidence="6" key="1">
    <citation type="submission" date="2022-08" db="EMBL/GenBank/DDBJ databases">
        <title>Genomic Encyclopedia of Type Strains, Phase III (KMG-III): the genomes of soil and plant-associated and newly described type strains.</title>
        <authorList>
            <person name="Whitman W."/>
        </authorList>
    </citation>
    <scope>NUCLEOTIDE SEQUENCE</scope>
    <source>
        <strain evidence="6">HMT 1</strain>
    </source>
</reference>
<feature type="domain" description="Methyltransferase type 11" evidence="5">
    <location>
        <begin position="71"/>
        <end position="169"/>
    </location>
</feature>
<dbReference type="CDD" id="cd02440">
    <property type="entry name" value="AdoMet_MTases"/>
    <property type="match status" value="1"/>
</dbReference>
<dbReference type="Proteomes" id="UP001204445">
    <property type="component" value="Unassembled WGS sequence"/>
</dbReference>
<accession>A0AAE3HIC1</accession>
<comment type="pathway">
    <text evidence="4">Amine and polyamine biosynthesis; betaine biosynthesis via glycine pathway; betaine from glycine: step 3/3.</text>
</comment>
<name>A0AAE3HIC1_9GAMM</name>
<evidence type="ECO:0000259" key="5">
    <source>
        <dbReference type="Pfam" id="PF08241"/>
    </source>
</evidence>
<evidence type="ECO:0000256" key="2">
    <source>
        <dbReference type="ARBA" id="ARBA00022679"/>
    </source>
</evidence>
<dbReference type="PANTHER" id="PTHR44068">
    <property type="entry name" value="ZGC:194242"/>
    <property type="match status" value="1"/>
</dbReference>
<protein>
    <submittedName>
        <fullName evidence="6">Sarcosine/dimethylglycine N-methyltransferase</fullName>
        <ecNumber evidence="6">2.1.1.157</ecNumber>
    </submittedName>
</protein>
<evidence type="ECO:0000256" key="1">
    <source>
        <dbReference type="ARBA" id="ARBA00022603"/>
    </source>
</evidence>
<dbReference type="GO" id="GO:0052729">
    <property type="term" value="F:dimethylglycine N-methyltransferase activity"/>
    <property type="evidence" value="ECO:0007669"/>
    <property type="project" value="UniProtKB-ARBA"/>
</dbReference>
<keyword evidence="7" id="KW-1185">Reference proteome</keyword>
<dbReference type="InterPro" id="IPR050447">
    <property type="entry name" value="Erg6_SMT_methyltransf"/>
</dbReference>
<dbReference type="Pfam" id="PF08241">
    <property type="entry name" value="Methyltransf_11"/>
    <property type="match status" value="1"/>
</dbReference>
<proteinExistence type="predicted"/>
<keyword evidence="2 6" id="KW-0808">Transferase</keyword>
<dbReference type="EC" id="2.1.1.157" evidence="6"/>
<dbReference type="AlphaFoldDB" id="A0AAE3HIC1"/>
<dbReference type="GO" id="GO:0032259">
    <property type="term" value="P:methylation"/>
    <property type="evidence" value="ECO:0007669"/>
    <property type="project" value="UniProtKB-KW"/>
</dbReference>
<dbReference type="InterPro" id="IPR029063">
    <property type="entry name" value="SAM-dependent_MTases_sf"/>
</dbReference>
<evidence type="ECO:0000256" key="3">
    <source>
        <dbReference type="ARBA" id="ARBA00022691"/>
    </source>
</evidence>
<comment type="caution">
    <text evidence="6">The sequence shown here is derived from an EMBL/GenBank/DDBJ whole genome shotgun (WGS) entry which is preliminary data.</text>
</comment>
<dbReference type="Gene3D" id="3.40.50.150">
    <property type="entry name" value="Vaccinia Virus protein VP39"/>
    <property type="match status" value="1"/>
</dbReference>
<dbReference type="FunFam" id="3.40.50.150:FF:000461">
    <property type="entry name" value="Sarcosine/dimethylglycine N-methyltransferase"/>
    <property type="match status" value="1"/>
</dbReference>
<evidence type="ECO:0000313" key="7">
    <source>
        <dbReference type="Proteomes" id="UP001204445"/>
    </source>
</evidence>
<dbReference type="SUPFAM" id="SSF53335">
    <property type="entry name" value="S-adenosyl-L-methionine-dependent methyltransferases"/>
    <property type="match status" value="1"/>
</dbReference>
<keyword evidence="1 6" id="KW-0489">Methyltransferase</keyword>
<sequence>MSQYNDEATNTARDYYNSEDADNFYFNVWGGEDIHVGLYKSDDEPIRDASRRTVEQMTDKLTGINKDSKVLDVGAGYGGSMRYLAKRFGCHCVALNLSEVENDRDREMNKEQGLADLIDVVDASFEDVDYPDNSFDFVWSQDAILHSDHREKVLEEVVRVLKPGGEFVMTDPMQADDCPEGVLDPILNRIHLNSLGSPGFYIDTAKKMGMEDLGFEDHTHQLTRHYSRVRQTLIELEDELADKVVSRDYIERMKEGLQHWINGGNSGYLAWGIFHFRKKQ</sequence>